<dbReference type="Gramene" id="MELO3C026523.2.1">
    <property type="protein sequence ID" value="MELO3C026523.2.1"/>
    <property type="gene ID" value="MELO3C026523.2"/>
</dbReference>
<comment type="similarity">
    <text evidence="3">Belongs to the plastid outer envelope porin OEP21 (TC 1.B.29) family.</text>
</comment>
<keyword evidence="5" id="KW-1134">Transmembrane beta strand</keyword>
<keyword evidence="7" id="KW-0934">Plastid</keyword>
<evidence type="ECO:0000313" key="14">
    <source>
        <dbReference type="EnsemblPlants" id="MELO3C026523.2.1"/>
    </source>
</evidence>
<evidence type="ECO:0000256" key="13">
    <source>
        <dbReference type="ARBA" id="ARBA00024941"/>
    </source>
</evidence>
<evidence type="ECO:0000256" key="12">
    <source>
        <dbReference type="ARBA" id="ARBA00023136"/>
    </source>
</evidence>
<keyword evidence="9" id="KW-1002">Plastid outer membrane</keyword>
<sequence>MDTSFRYAGDSRALRIHAKEKISLDSNIFLQVRGELDTRIGEPSLLAASVRQFNQDVRFSWQPIHFLQVFVFLFIIVNQMQLSASAGLGVQYDKYKKLHYVGRGKMSFPVTTDGLLRFTIKGQSHLDKDFKQIKYKGAAEFSLGVLNFQREQDVRVKVGYEVFEKIPYVQIRENNWTLNADINGRWNVRFDL</sequence>
<evidence type="ECO:0000256" key="5">
    <source>
        <dbReference type="ARBA" id="ARBA00022452"/>
    </source>
</evidence>
<name>A0A9I9DZ69_CUCME</name>
<keyword evidence="12" id="KW-0472">Membrane</keyword>
<keyword evidence="4" id="KW-0813">Transport</keyword>
<evidence type="ECO:0000256" key="8">
    <source>
        <dbReference type="ARBA" id="ARBA00022692"/>
    </source>
</evidence>
<dbReference type="GO" id="GO:0008308">
    <property type="term" value="F:voltage-gated monoatomic anion channel activity"/>
    <property type="evidence" value="ECO:0007669"/>
    <property type="project" value="InterPro"/>
</dbReference>
<dbReference type="PANTHER" id="PTHR35993:SF1">
    <property type="entry name" value="OUTER ENVELOPE PORE PROTEIN 21B, CHLOROPLASTIC"/>
    <property type="match status" value="1"/>
</dbReference>
<protein>
    <recommendedName>
        <fullName evidence="15">Outer envelope pore protein 21, chloroplastic</fullName>
    </recommendedName>
</protein>
<accession>A0A9I9DZ69</accession>
<evidence type="ECO:0000256" key="10">
    <source>
        <dbReference type="ARBA" id="ARBA00023065"/>
    </source>
</evidence>
<dbReference type="GO" id="GO:0034426">
    <property type="term" value="C:etioplast membrane"/>
    <property type="evidence" value="ECO:0007669"/>
    <property type="project" value="UniProtKB-SubCell"/>
</dbReference>
<comment type="function">
    <text evidence="13">Voltage-dependent rectifying anion channel that facilitates the translocation between chloroplast and cytoplasm of phosphorylated carbohydrates such as triosephosphate, 3-phosphoglycerate and inorganic phosphate (Pi) depending of ATP to triosephosphate ratio in the plastidial intermembrane space; in high triosephosphate/ATP conditions (e.g. photosynthesis), export of triosphosphate from chloroplast (outward rectifying channels), but in high ATP/triosephosphate conditions (e.g. dark phase), import of phosphosolutes (inward rectifying channels).</text>
</comment>
<keyword evidence="8" id="KW-0812">Transmembrane</keyword>
<dbReference type="GO" id="GO:0015288">
    <property type="term" value="F:porin activity"/>
    <property type="evidence" value="ECO:0007669"/>
    <property type="project" value="UniProtKB-KW"/>
</dbReference>
<reference evidence="14" key="1">
    <citation type="submission" date="2023-03" db="UniProtKB">
        <authorList>
            <consortium name="EnsemblPlants"/>
        </authorList>
    </citation>
    <scope>IDENTIFICATION</scope>
</reference>
<evidence type="ECO:0000256" key="4">
    <source>
        <dbReference type="ARBA" id="ARBA00022448"/>
    </source>
</evidence>
<evidence type="ECO:0000256" key="11">
    <source>
        <dbReference type="ARBA" id="ARBA00023114"/>
    </source>
</evidence>
<keyword evidence="6" id="KW-0150">Chloroplast</keyword>
<dbReference type="GO" id="GO:0046930">
    <property type="term" value="C:pore complex"/>
    <property type="evidence" value="ECO:0007669"/>
    <property type="project" value="UniProtKB-KW"/>
</dbReference>
<evidence type="ECO:0000256" key="3">
    <source>
        <dbReference type="ARBA" id="ARBA00009945"/>
    </source>
</evidence>
<proteinExistence type="inferred from homology"/>
<evidence type="ECO:0000256" key="2">
    <source>
        <dbReference type="ARBA" id="ARBA00004441"/>
    </source>
</evidence>
<evidence type="ECO:0000256" key="9">
    <source>
        <dbReference type="ARBA" id="ARBA00022805"/>
    </source>
</evidence>
<dbReference type="PANTHER" id="PTHR35993">
    <property type="entry name" value="OUTER ENVELOPE PORE PROTEIN 21B, CHLOROPLASTIC"/>
    <property type="match status" value="1"/>
</dbReference>
<dbReference type="EnsemblPlants" id="MELO3C026523.2.1">
    <property type="protein sequence ID" value="MELO3C026523.2.1"/>
    <property type="gene ID" value="MELO3C026523.2"/>
</dbReference>
<keyword evidence="10" id="KW-0406">Ion transport</keyword>
<dbReference type="InterPro" id="IPR034575">
    <property type="entry name" value="OEP21"/>
</dbReference>
<dbReference type="GO" id="GO:0009707">
    <property type="term" value="C:chloroplast outer membrane"/>
    <property type="evidence" value="ECO:0007669"/>
    <property type="project" value="UniProtKB-SubCell"/>
</dbReference>
<keyword evidence="11" id="KW-0626">Porin</keyword>
<evidence type="ECO:0000256" key="7">
    <source>
        <dbReference type="ARBA" id="ARBA00022640"/>
    </source>
</evidence>
<evidence type="ECO:0000256" key="1">
    <source>
        <dbReference type="ARBA" id="ARBA00004396"/>
    </source>
</evidence>
<evidence type="ECO:0000256" key="6">
    <source>
        <dbReference type="ARBA" id="ARBA00022528"/>
    </source>
</evidence>
<dbReference type="AlphaFoldDB" id="A0A9I9DZ69"/>
<comment type="subcellular location">
    <subcellularLocation>
        <location evidence="1">Plastid</location>
        <location evidence="1">Chloroplast outer membrane</location>
        <topology evidence="1">Multi-pass membrane protein</topology>
    </subcellularLocation>
    <subcellularLocation>
        <location evidence="2">Plastid</location>
        <location evidence="2">Etioplast membrane</location>
        <topology evidence="2">Multi-pass membrane protein</topology>
    </subcellularLocation>
</comment>
<evidence type="ECO:0008006" key="15">
    <source>
        <dbReference type="Google" id="ProtNLM"/>
    </source>
</evidence>
<dbReference type="GO" id="GO:0044070">
    <property type="term" value="P:regulation of monoatomic anion transport"/>
    <property type="evidence" value="ECO:0007669"/>
    <property type="project" value="InterPro"/>
</dbReference>
<organism evidence="14">
    <name type="scientific">Cucumis melo</name>
    <name type="common">Muskmelon</name>
    <dbReference type="NCBI Taxonomy" id="3656"/>
    <lineage>
        <taxon>Eukaryota</taxon>
        <taxon>Viridiplantae</taxon>
        <taxon>Streptophyta</taxon>
        <taxon>Embryophyta</taxon>
        <taxon>Tracheophyta</taxon>
        <taxon>Spermatophyta</taxon>
        <taxon>Magnoliopsida</taxon>
        <taxon>eudicotyledons</taxon>
        <taxon>Gunneridae</taxon>
        <taxon>Pentapetalae</taxon>
        <taxon>rosids</taxon>
        <taxon>fabids</taxon>
        <taxon>Cucurbitales</taxon>
        <taxon>Cucurbitaceae</taxon>
        <taxon>Benincaseae</taxon>
        <taxon>Cucumis</taxon>
    </lineage>
</organism>